<dbReference type="InterPro" id="IPR023380">
    <property type="entry name" value="DsbB-like_sf"/>
</dbReference>
<dbReference type="OrthoDB" id="3711263at2"/>
<evidence type="ECO:0000256" key="13">
    <source>
        <dbReference type="ARBA" id="ARBA00023284"/>
    </source>
</evidence>
<keyword evidence="10 14" id="KW-0472">Membrane</keyword>
<organism evidence="16 17">
    <name type="scientific">Noviherbaspirillum denitrificans</name>
    <dbReference type="NCBI Taxonomy" id="1968433"/>
    <lineage>
        <taxon>Bacteria</taxon>
        <taxon>Pseudomonadati</taxon>
        <taxon>Pseudomonadota</taxon>
        <taxon>Betaproteobacteria</taxon>
        <taxon>Burkholderiales</taxon>
        <taxon>Oxalobacteraceae</taxon>
        <taxon>Noviherbaspirillum</taxon>
    </lineage>
</organism>
<dbReference type="GO" id="GO:0015035">
    <property type="term" value="F:protein-disulfide reductase activity"/>
    <property type="evidence" value="ECO:0007669"/>
    <property type="project" value="UniProtKB-UniRule"/>
</dbReference>
<feature type="topological domain" description="Cytoplasmic" evidence="14">
    <location>
        <begin position="1"/>
        <end position="7"/>
    </location>
</feature>
<comment type="similarity">
    <text evidence="2 14">Belongs to the DsbB family.</text>
</comment>
<comment type="subcellular location">
    <subcellularLocation>
        <location evidence="1">Cell inner membrane</location>
        <topology evidence="1">Multi-pass membrane protein</topology>
    </subcellularLocation>
    <subcellularLocation>
        <location evidence="14">Cell membrane</location>
        <topology evidence="14">Multi-pass membrane protein</topology>
    </subcellularLocation>
</comment>
<evidence type="ECO:0000256" key="3">
    <source>
        <dbReference type="ARBA" id="ARBA00022448"/>
    </source>
</evidence>
<dbReference type="GO" id="GO:0006457">
    <property type="term" value="P:protein folding"/>
    <property type="evidence" value="ECO:0007669"/>
    <property type="project" value="InterPro"/>
</dbReference>
<keyword evidence="4 14" id="KW-1003">Cell membrane</keyword>
<keyword evidence="12 14" id="KW-0143">Chaperone</keyword>
<comment type="caution">
    <text evidence="16">The sequence shown here is derived from an EMBL/GenBank/DDBJ whole genome shotgun (WGS) entry which is preliminary data.</text>
</comment>
<gene>
    <name evidence="14" type="primary">dsbB</name>
    <name evidence="16" type="ORF">AYR66_06625</name>
</gene>
<reference evidence="16 17" key="1">
    <citation type="submission" date="2016-02" db="EMBL/GenBank/DDBJ databases">
        <authorList>
            <person name="Wen L."/>
            <person name="He K."/>
            <person name="Yang H."/>
        </authorList>
    </citation>
    <scope>NUCLEOTIDE SEQUENCE [LARGE SCALE GENOMIC DNA]</scope>
    <source>
        <strain evidence="16 17">TSA40</strain>
    </source>
</reference>
<keyword evidence="6 14" id="KW-0812">Transmembrane</keyword>
<feature type="transmembrane region" description="Helical" evidence="15">
    <location>
        <begin position="40"/>
        <end position="57"/>
    </location>
</feature>
<evidence type="ECO:0000256" key="7">
    <source>
        <dbReference type="ARBA" id="ARBA00022982"/>
    </source>
</evidence>
<evidence type="ECO:0000256" key="10">
    <source>
        <dbReference type="ARBA" id="ARBA00023136"/>
    </source>
</evidence>
<dbReference type="NCBIfam" id="NF002552">
    <property type="entry name" value="PRK02110.1"/>
    <property type="match status" value="1"/>
</dbReference>
<evidence type="ECO:0000256" key="11">
    <source>
        <dbReference type="ARBA" id="ARBA00023157"/>
    </source>
</evidence>
<dbReference type="Gene3D" id="1.20.1550.10">
    <property type="entry name" value="DsbB-like"/>
    <property type="match status" value="1"/>
</dbReference>
<evidence type="ECO:0000256" key="8">
    <source>
        <dbReference type="ARBA" id="ARBA00022989"/>
    </source>
</evidence>
<dbReference type="GO" id="GO:0005886">
    <property type="term" value="C:plasma membrane"/>
    <property type="evidence" value="ECO:0007669"/>
    <property type="project" value="UniProtKB-SubCell"/>
</dbReference>
<proteinExistence type="inferred from homology"/>
<evidence type="ECO:0000313" key="17">
    <source>
        <dbReference type="Proteomes" id="UP000197535"/>
    </source>
</evidence>
<dbReference type="GO" id="GO:0016746">
    <property type="term" value="F:acyltransferase activity"/>
    <property type="evidence" value="ECO:0007669"/>
    <property type="project" value="UniProtKB-KW"/>
</dbReference>
<dbReference type="InterPro" id="IPR003752">
    <property type="entry name" value="DiS_bond_form_DsbB/BdbC"/>
</dbReference>
<keyword evidence="11 14" id="KW-1015">Disulfide bond</keyword>
<evidence type="ECO:0000256" key="15">
    <source>
        <dbReference type="SAM" id="Phobius"/>
    </source>
</evidence>
<evidence type="ECO:0000256" key="9">
    <source>
        <dbReference type="ARBA" id="ARBA00023002"/>
    </source>
</evidence>
<accession>A0A254T991</accession>
<keyword evidence="7 14" id="KW-0249">Electron transport</keyword>
<dbReference type="PANTHER" id="PTHR36570">
    <property type="entry name" value="DISULFIDE BOND FORMATION PROTEIN B"/>
    <property type="match status" value="1"/>
</dbReference>
<protein>
    <recommendedName>
        <fullName evidence="14">Disulfide bond formation protein B</fullName>
    </recommendedName>
    <alternativeName>
        <fullName evidence="14">Disulfide oxidoreductase</fullName>
    </alternativeName>
</protein>
<dbReference type="InterPro" id="IPR022920">
    <property type="entry name" value="Disulphide_bond_form_DsbB"/>
</dbReference>
<dbReference type="AlphaFoldDB" id="A0A254T991"/>
<dbReference type="EMBL" id="LSTO01000001">
    <property type="protein sequence ID" value="OWW19221.1"/>
    <property type="molecule type" value="Genomic_DNA"/>
</dbReference>
<keyword evidence="8 14" id="KW-1133">Transmembrane helix</keyword>
<sequence length="158" mass="16824">MKTSKPVLVAVGVIALGLVGFALFLQHVEGQMPCPLCVIQRYLFVLLALVCFIVAALPRGATKAGALLGALTAVGGAGVAGWHVWVKAHPTISCGIDPLETALNRYPTAELLPFLFKADGLCSAEYPPVLGLSNPQWSLIWFSAFALVLVWAALRRSR</sequence>
<feature type="disulfide bond" description="Redox-active" evidence="14">
    <location>
        <begin position="34"/>
        <end position="37"/>
    </location>
</feature>
<evidence type="ECO:0000256" key="6">
    <source>
        <dbReference type="ARBA" id="ARBA00022692"/>
    </source>
</evidence>
<keyword evidence="5" id="KW-0997">Cell inner membrane</keyword>
<keyword evidence="17" id="KW-1185">Reference proteome</keyword>
<dbReference type="HAMAP" id="MF_00286">
    <property type="entry name" value="DsbB"/>
    <property type="match status" value="1"/>
</dbReference>
<evidence type="ECO:0000256" key="5">
    <source>
        <dbReference type="ARBA" id="ARBA00022519"/>
    </source>
</evidence>
<dbReference type="InterPro" id="IPR050183">
    <property type="entry name" value="DsbB"/>
</dbReference>
<comment type="function">
    <text evidence="14">Required for disulfide bond formation in some periplasmic proteins. Acts by oxidizing the DsbA protein.</text>
</comment>
<keyword evidence="3 14" id="KW-0813">Transport</keyword>
<feature type="topological domain" description="Periplasmic" evidence="14">
    <location>
        <begin position="82"/>
        <end position="136"/>
    </location>
</feature>
<keyword evidence="13 14" id="KW-0676">Redox-active center</keyword>
<dbReference type="Proteomes" id="UP000197535">
    <property type="component" value="Unassembled WGS sequence"/>
</dbReference>
<evidence type="ECO:0000256" key="4">
    <source>
        <dbReference type="ARBA" id="ARBA00022475"/>
    </source>
</evidence>
<keyword evidence="16" id="KW-0012">Acyltransferase</keyword>
<dbReference type="SUPFAM" id="SSF158442">
    <property type="entry name" value="DsbB-like"/>
    <property type="match status" value="1"/>
</dbReference>
<comment type="caution">
    <text evidence="14">Lacks conserved residue(s) required for the propagation of feature annotation.</text>
</comment>
<feature type="transmembrane region" description="Helical" evidence="15">
    <location>
        <begin position="64"/>
        <end position="85"/>
    </location>
</feature>
<dbReference type="PANTHER" id="PTHR36570:SF3">
    <property type="entry name" value="DISULFIDE BOND FORMATION PROTEIN B"/>
    <property type="match status" value="1"/>
</dbReference>
<feature type="topological domain" description="Cytoplasmic" evidence="14">
    <location>
        <begin position="156"/>
        <end position="158"/>
    </location>
</feature>
<keyword evidence="9 14" id="KW-0560">Oxidoreductase</keyword>
<keyword evidence="16" id="KW-0808">Transferase</keyword>
<dbReference type="Pfam" id="PF02600">
    <property type="entry name" value="DsbB"/>
    <property type="match status" value="1"/>
</dbReference>
<dbReference type="RefSeq" id="WP_088706138.1">
    <property type="nucleotide sequence ID" value="NZ_LSTO01000001.1"/>
</dbReference>
<feature type="topological domain" description="Periplasmic" evidence="14">
    <location>
        <begin position="25"/>
        <end position="42"/>
    </location>
</feature>
<evidence type="ECO:0000256" key="1">
    <source>
        <dbReference type="ARBA" id="ARBA00004429"/>
    </source>
</evidence>
<name>A0A254T991_9BURK</name>
<feature type="transmembrane region" description="Helical" evidence="15">
    <location>
        <begin position="136"/>
        <end position="154"/>
    </location>
</feature>
<evidence type="ECO:0000256" key="12">
    <source>
        <dbReference type="ARBA" id="ARBA00023186"/>
    </source>
</evidence>
<evidence type="ECO:0000256" key="14">
    <source>
        <dbReference type="HAMAP-Rule" id="MF_00286"/>
    </source>
</evidence>
<evidence type="ECO:0000256" key="2">
    <source>
        <dbReference type="ARBA" id="ARBA00008823"/>
    </source>
</evidence>
<dbReference type="GO" id="GO:0009055">
    <property type="term" value="F:electron transfer activity"/>
    <property type="evidence" value="ECO:0007669"/>
    <property type="project" value="UniProtKB-UniRule"/>
</dbReference>
<evidence type="ECO:0000313" key="16">
    <source>
        <dbReference type="EMBL" id="OWW19221.1"/>
    </source>
</evidence>